<name>A0AAJ0LWJ6_9PEZI</name>
<dbReference type="EMBL" id="JAWDJX010000002">
    <property type="protein sequence ID" value="KAK3057786.1"/>
    <property type="molecule type" value="Genomic_DNA"/>
</dbReference>
<dbReference type="Proteomes" id="UP001271007">
    <property type="component" value="Unassembled WGS sequence"/>
</dbReference>
<gene>
    <name evidence="1" type="ORF">LTR09_000861</name>
</gene>
<keyword evidence="2" id="KW-1185">Reference proteome</keyword>
<accession>A0AAJ0LWJ6</accession>
<evidence type="ECO:0000313" key="1">
    <source>
        <dbReference type="EMBL" id="KAK3057786.1"/>
    </source>
</evidence>
<evidence type="ECO:0000313" key="2">
    <source>
        <dbReference type="Proteomes" id="UP001271007"/>
    </source>
</evidence>
<sequence length="169" mass="18978">MNSTIISNQVDPLLSNALAMLKPGGYLQWDEMDALRLACHTPEGVAAETTEQMVRLMAMMMVAQSKLHHDWLYGIEELLEGRGCEVVSHEVLEPKRELMRATTDNYLLVWRDVIRMLPETPMPLPPGMGLPESLSRRSFAEMLQKAVEETSKGASLAMPYHVTVARKKA</sequence>
<dbReference type="AlphaFoldDB" id="A0AAJ0LWJ6"/>
<comment type="caution">
    <text evidence="1">The sequence shown here is derived from an EMBL/GenBank/DDBJ whole genome shotgun (WGS) entry which is preliminary data.</text>
</comment>
<reference evidence="1" key="1">
    <citation type="submission" date="2023-04" db="EMBL/GenBank/DDBJ databases">
        <title>Black Yeasts Isolated from many extreme environments.</title>
        <authorList>
            <person name="Coleine C."/>
            <person name="Stajich J.E."/>
            <person name="Selbmann L."/>
        </authorList>
    </citation>
    <scope>NUCLEOTIDE SEQUENCE</scope>
    <source>
        <strain evidence="1">CCFEE 5312</strain>
    </source>
</reference>
<protein>
    <submittedName>
        <fullName evidence="1">Uncharacterized protein</fullName>
    </submittedName>
</protein>
<proteinExistence type="predicted"/>
<organism evidence="1 2">
    <name type="scientific">Extremus antarcticus</name>
    <dbReference type="NCBI Taxonomy" id="702011"/>
    <lineage>
        <taxon>Eukaryota</taxon>
        <taxon>Fungi</taxon>
        <taxon>Dikarya</taxon>
        <taxon>Ascomycota</taxon>
        <taxon>Pezizomycotina</taxon>
        <taxon>Dothideomycetes</taxon>
        <taxon>Dothideomycetidae</taxon>
        <taxon>Mycosphaerellales</taxon>
        <taxon>Extremaceae</taxon>
        <taxon>Extremus</taxon>
    </lineage>
</organism>